<dbReference type="SMART" id="SM00448">
    <property type="entry name" value="REC"/>
    <property type="match status" value="1"/>
</dbReference>
<evidence type="ECO:0000313" key="4">
    <source>
        <dbReference type="EMBL" id="MTD94734.1"/>
    </source>
</evidence>
<evidence type="ECO:0000256" key="2">
    <source>
        <dbReference type="PROSITE-ProRule" id="PRU00169"/>
    </source>
</evidence>
<dbReference type="PROSITE" id="PS50110">
    <property type="entry name" value="RESPONSE_REGULATORY"/>
    <property type="match status" value="1"/>
</dbReference>
<accession>A0A6I3KI67</accession>
<dbReference type="EMBL" id="WMBQ01000001">
    <property type="protein sequence ID" value="MTD94734.1"/>
    <property type="molecule type" value="Genomic_DNA"/>
</dbReference>
<proteinExistence type="predicted"/>
<dbReference type="GO" id="GO:0000160">
    <property type="term" value="P:phosphorelay signal transduction system"/>
    <property type="evidence" value="ECO:0007669"/>
    <property type="project" value="InterPro"/>
</dbReference>
<keyword evidence="5" id="KW-1185">Reference proteome</keyword>
<evidence type="ECO:0000259" key="3">
    <source>
        <dbReference type="PROSITE" id="PS50110"/>
    </source>
</evidence>
<dbReference type="InterPro" id="IPR050595">
    <property type="entry name" value="Bact_response_regulator"/>
</dbReference>
<feature type="domain" description="Response regulatory" evidence="3">
    <location>
        <begin position="6"/>
        <end position="120"/>
    </location>
</feature>
<name>A0A6I3KI67_9HYPH</name>
<sequence>MDKRTMISIVDDDESVRDATANLMRAAGYTPQAFPHARAFLESSHVSDTDILIADVQMPGMSGLELHDALLDAGKHIPTLLITAYPDERMRSRALHAGVIGYLTKPFNESELLDTIQSVLRSVKTRSIEQ</sequence>
<reference evidence="4 5" key="1">
    <citation type="submission" date="2019-11" db="EMBL/GenBank/DDBJ databases">
        <title>Identification of a novel strain.</title>
        <authorList>
            <person name="Xu Q."/>
            <person name="Wang G."/>
        </authorList>
    </citation>
    <scope>NUCLEOTIDE SEQUENCE [LARGE SCALE GENOMIC DNA]</scope>
    <source>
        <strain evidence="5">xq</strain>
    </source>
</reference>
<organism evidence="4 5">
    <name type="scientific">Hyphomicrobium album</name>
    <dbReference type="NCBI Taxonomy" id="2665159"/>
    <lineage>
        <taxon>Bacteria</taxon>
        <taxon>Pseudomonadati</taxon>
        <taxon>Pseudomonadota</taxon>
        <taxon>Alphaproteobacteria</taxon>
        <taxon>Hyphomicrobiales</taxon>
        <taxon>Hyphomicrobiaceae</taxon>
        <taxon>Hyphomicrobium</taxon>
    </lineage>
</organism>
<dbReference type="Proteomes" id="UP000440694">
    <property type="component" value="Unassembled WGS sequence"/>
</dbReference>
<dbReference type="PANTHER" id="PTHR44591:SF25">
    <property type="entry name" value="CHEMOTAXIS TWO-COMPONENT RESPONSE REGULATOR"/>
    <property type="match status" value="1"/>
</dbReference>
<dbReference type="RefSeq" id="WP_154739117.1">
    <property type="nucleotide sequence ID" value="NZ_WMBQ01000001.1"/>
</dbReference>
<evidence type="ECO:0000256" key="1">
    <source>
        <dbReference type="ARBA" id="ARBA00022553"/>
    </source>
</evidence>
<comment type="caution">
    <text evidence="4">The sequence shown here is derived from an EMBL/GenBank/DDBJ whole genome shotgun (WGS) entry which is preliminary data.</text>
</comment>
<feature type="modified residue" description="4-aspartylphosphate" evidence="2">
    <location>
        <position position="55"/>
    </location>
</feature>
<dbReference type="InterPro" id="IPR011006">
    <property type="entry name" value="CheY-like_superfamily"/>
</dbReference>
<dbReference type="PANTHER" id="PTHR44591">
    <property type="entry name" value="STRESS RESPONSE REGULATOR PROTEIN 1"/>
    <property type="match status" value="1"/>
</dbReference>
<dbReference type="SUPFAM" id="SSF52172">
    <property type="entry name" value="CheY-like"/>
    <property type="match status" value="1"/>
</dbReference>
<keyword evidence="1 2" id="KW-0597">Phosphoprotein</keyword>
<gene>
    <name evidence="4" type="ORF">GIW81_10365</name>
</gene>
<dbReference type="Gene3D" id="3.40.50.2300">
    <property type="match status" value="1"/>
</dbReference>
<dbReference type="AlphaFoldDB" id="A0A6I3KI67"/>
<dbReference type="InterPro" id="IPR001789">
    <property type="entry name" value="Sig_transdc_resp-reg_receiver"/>
</dbReference>
<evidence type="ECO:0000313" key="5">
    <source>
        <dbReference type="Proteomes" id="UP000440694"/>
    </source>
</evidence>
<protein>
    <submittedName>
        <fullName evidence="4">Response regulator</fullName>
    </submittedName>
</protein>
<dbReference type="Pfam" id="PF00072">
    <property type="entry name" value="Response_reg"/>
    <property type="match status" value="1"/>
</dbReference>